<reference evidence="14 15" key="1">
    <citation type="submission" date="2012-10" db="EMBL/GenBank/DDBJ databases">
        <title>Genome sequencing and analysis of entomopathogenic fungi Beauveria bassiana D1-5.</title>
        <authorList>
            <person name="Li Q."/>
            <person name="Wang L."/>
            <person name="Zhang Z."/>
            <person name="Wang Q."/>
            <person name="Ren J."/>
            <person name="Wang M."/>
            <person name="Xu W."/>
            <person name="Wang J."/>
            <person name="Lu Y."/>
            <person name="Du Q."/>
            <person name="Sun Z."/>
        </authorList>
    </citation>
    <scope>NUCLEOTIDE SEQUENCE [LARGE SCALE GENOMIC DNA]</scope>
    <source>
        <strain evidence="14 15">D1-5</strain>
    </source>
</reference>
<evidence type="ECO:0000256" key="8">
    <source>
        <dbReference type="ARBA" id="ARBA00022989"/>
    </source>
</evidence>
<keyword evidence="5 12" id="KW-0812">Transmembrane</keyword>
<dbReference type="NCBIfam" id="NF008566">
    <property type="entry name" value="PRK11513.1"/>
    <property type="match status" value="1"/>
</dbReference>
<sequence length="152" mass="17198">MELRGFAPRSYRPLINSIHFTCGISVLGLMAARLLVRIKYRAPAIVPRPHPAVTGISHLVHTIVYLMFIGLPVLGLLAMYYRGSDWVAFGLQMPVAAVPDEDLEFSLKSWHELLANTGYFVIGLHAFGALFHHYVWKDNTLLRMMPGKRERP</sequence>
<keyword evidence="4" id="KW-0349">Heme</keyword>
<dbReference type="InterPro" id="IPR052168">
    <property type="entry name" value="Cytochrome_b561_oxidase"/>
</dbReference>
<feature type="domain" description="Cytochrome b561 bacterial/Ni-hydrogenase" evidence="13">
    <location>
        <begin position="16"/>
        <end position="147"/>
    </location>
</feature>
<keyword evidence="2" id="KW-0813">Transport</keyword>
<comment type="subcellular location">
    <subcellularLocation>
        <location evidence="1">Cell membrane</location>
        <topology evidence="1">Multi-pass membrane protein</topology>
    </subcellularLocation>
</comment>
<keyword evidence="3" id="KW-1003">Cell membrane</keyword>
<dbReference type="Pfam" id="PF01292">
    <property type="entry name" value="Ni_hydr_CYTB"/>
    <property type="match status" value="1"/>
</dbReference>
<keyword evidence="7" id="KW-0249">Electron transport</keyword>
<keyword evidence="8 12" id="KW-1133">Transmembrane helix</keyword>
<dbReference type="GO" id="GO:0022904">
    <property type="term" value="P:respiratory electron transport chain"/>
    <property type="evidence" value="ECO:0007669"/>
    <property type="project" value="InterPro"/>
</dbReference>
<evidence type="ECO:0000313" key="14">
    <source>
        <dbReference type="EMBL" id="KGQ13261.1"/>
    </source>
</evidence>
<keyword evidence="10 12" id="KW-0472">Membrane</keyword>
<dbReference type="PANTHER" id="PTHR30529">
    <property type="entry name" value="CYTOCHROME B561"/>
    <property type="match status" value="1"/>
</dbReference>
<keyword evidence="9" id="KW-0408">Iron</keyword>
<keyword evidence="6" id="KW-0479">Metal-binding</keyword>
<dbReference type="EMBL" id="ANFO01000049">
    <property type="protein sequence ID" value="KGQ13261.1"/>
    <property type="molecule type" value="Genomic_DNA"/>
</dbReference>
<evidence type="ECO:0000256" key="1">
    <source>
        <dbReference type="ARBA" id="ARBA00004651"/>
    </source>
</evidence>
<evidence type="ECO:0000256" key="12">
    <source>
        <dbReference type="SAM" id="Phobius"/>
    </source>
</evidence>
<accession>A0A0A2VZE4</accession>
<dbReference type="AlphaFoldDB" id="A0A0A2VZE4"/>
<name>A0A0A2VZE4_BEABA</name>
<evidence type="ECO:0000256" key="5">
    <source>
        <dbReference type="ARBA" id="ARBA00022692"/>
    </source>
</evidence>
<dbReference type="InterPro" id="IPR016174">
    <property type="entry name" value="Di-haem_cyt_TM"/>
</dbReference>
<evidence type="ECO:0000256" key="11">
    <source>
        <dbReference type="ARBA" id="ARBA00037975"/>
    </source>
</evidence>
<dbReference type="GO" id="GO:0046872">
    <property type="term" value="F:metal ion binding"/>
    <property type="evidence" value="ECO:0007669"/>
    <property type="project" value="UniProtKB-KW"/>
</dbReference>
<dbReference type="InterPro" id="IPR011577">
    <property type="entry name" value="Cyt_b561_bac/Ni-Hgenase"/>
</dbReference>
<dbReference type="GO" id="GO:0005886">
    <property type="term" value="C:plasma membrane"/>
    <property type="evidence" value="ECO:0007669"/>
    <property type="project" value="UniProtKB-SubCell"/>
</dbReference>
<feature type="transmembrane region" description="Helical" evidence="12">
    <location>
        <begin position="14"/>
        <end position="36"/>
    </location>
</feature>
<comment type="similarity">
    <text evidence="11">Belongs to the cytochrome b561 family.</text>
</comment>
<organism evidence="14 15">
    <name type="scientific">Beauveria bassiana D1-5</name>
    <dbReference type="NCBI Taxonomy" id="1245745"/>
    <lineage>
        <taxon>Eukaryota</taxon>
        <taxon>Fungi</taxon>
        <taxon>Dikarya</taxon>
        <taxon>Ascomycota</taxon>
        <taxon>Pezizomycotina</taxon>
        <taxon>Sordariomycetes</taxon>
        <taxon>Hypocreomycetidae</taxon>
        <taxon>Hypocreales</taxon>
        <taxon>Cordycipitaceae</taxon>
        <taxon>Beauveria</taxon>
    </lineage>
</organism>
<feature type="transmembrane region" description="Helical" evidence="12">
    <location>
        <begin position="56"/>
        <end position="81"/>
    </location>
</feature>
<dbReference type="Proteomes" id="UP000030106">
    <property type="component" value="Unassembled WGS sequence"/>
</dbReference>
<dbReference type="GO" id="GO:0020037">
    <property type="term" value="F:heme binding"/>
    <property type="evidence" value="ECO:0007669"/>
    <property type="project" value="TreeGrafter"/>
</dbReference>
<evidence type="ECO:0000313" key="15">
    <source>
        <dbReference type="Proteomes" id="UP000030106"/>
    </source>
</evidence>
<evidence type="ECO:0000259" key="13">
    <source>
        <dbReference type="Pfam" id="PF01292"/>
    </source>
</evidence>
<dbReference type="HOGENOM" id="CLU_095321_3_0_1"/>
<evidence type="ECO:0000256" key="10">
    <source>
        <dbReference type="ARBA" id="ARBA00023136"/>
    </source>
</evidence>
<protein>
    <submittedName>
        <fullName evidence="14">Putative cytochrome b561</fullName>
    </submittedName>
</protein>
<feature type="transmembrane region" description="Helical" evidence="12">
    <location>
        <begin position="117"/>
        <end position="136"/>
    </location>
</feature>
<evidence type="ECO:0000256" key="2">
    <source>
        <dbReference type="ARBA" id="ARBA00022448"/>
    </source>
</evidence>
<dbReference type="GO" id="GO:0009055">
    <property type="term" value="F:electron transfer activity"/>
    <property type="evidence" value="ECO:0007669"/>
    <property type="project" value="InterPro"/>
</dbReference>
<dbReference type="SUPFAM" id="SSF81342">
    <property type="entry name" value="Transmembrane di-heme cytochromes"/>
    <property type="match status" value="1"/>
</dbReference>
<evidence type="ECO:0000256" key="4">
    <source>
        <dbReference type="ARBA" id="ARBA00022617"/>
    </source>
</evidence>
<gene>
    <name evidence="14" type="ORF">BBAD15_g984</name>
</gene>
<dbReference type="PANTHER" id="PTHR30529:SF4">
    <property type="entry name" value="SUPEROXIDE OXIDASE CYBB"/>
    <property type="match status" value="1"/>
</dbReference>
<proteinExistence type="inferred from homology"/>
<evidence type="ECO:0000256" key="9">
    <source>
        <dbReference type="ARBA" id="ARBA00023004"/>
    </source>
</evidence>
<evidence type="ECO:0000256" key="7">
    <source>
        <dbReference type="ARBA" id="ARBA00022982"/>
    </source>
</evidence>
<comment type="caution">
    <text evidence="14">The sequence shown here is derived from an EMBL/GenBank/DDBJ whole genome shotgun (WGS) entry which is preliminary data.</text>
</comment>
<evidence type="ECO:0000256" key="3">
    <source>
        <dbReference type="ARBA" id="ARBA00022475"/>
    </source>
</evidence>
<evidence type="ECO:0000256" key="6">
    <source>
        <dbReference type="ARBA" id="ARBA00022723"/>
    </source>
</evidence>